<dbReference type="GO" id="GO:0043531">
    <property type="term" value="F:ADP binding"/>
    <property type="evidence" value="ECO:0007669"/>
    <property type="project" value="InterPro"/>
</dbReference>
<evidence type="ECO:0000313" key="6">
    <source>
        <dbReference type="EMBL" id="KCW79084.1"/>
    </source>
</evidence>
<dbReference type="InterPro" id="IPR002182">
    <property type="entry name" value="NB-ARC"/>
</dbReference>
<keyword evidence="1" id="KW-0433">Leucine-rich repeat</keyword>
<protein>
    <recommendedName>
        <fullName evidence="5">TIR domain-containing protein</fullName>
    </recommendedName>
</protein>
<dbReference type="AlphaFoldDB" id="A0A059CLH5"/>
<dbReference type="Gene3D" id="3.40.50.10140">
    <property type="entry name" value="Toll/interleukin-1 receptor homology (TIR) domain"/>
    <property type="match status" value="1"/>
</dbReference>
<dbReference type="InterPro" id="IPR042197">
    <property type="entry name" value="Apaf_helical"/>
</dbReference>
<dbReference type="SUPFAM" id="SSF52540">
    <property type="entry name" value="P-loop containing nucleoside triphosphate hydrolases"/>
    <property type="match status" value="1"/>
</dbReference>
<accession>A0A059CLH5</accession>
<gene>
    <name evidence="6" type="ORF">EUGRSUZ_C00525</name>
</gene>
<dbReference type="PRINTS" id="PR00364">
    <property type="entry name" value="DISEASERSIST"/>
</dbReference>
<evidence type="ECO:0000256" key="2">
    <source>
        <dbReference type="ARBA" id="ARBA00022737"/>
    </source>
</evidence>
<dbReference type="SMART" id="SM00255">
    <property type="entry name" value="TIR"/>
    <property type="match status" value="1"/>
</dbReference>
<dbReference type="Pfam" id="PF23282">
    <property type="entry name" value="WHD_ROQ1"/>
    <property type="match status" value="1"/>
</dbReference>
<keyword evidence="3" id="KW-0611">Plant defense</keyword>
<dbReference type="SMART" id="SM00382">
    <property type="entry name" value="AAA"/>
    <property type="match status" value="1"/>
</dbReference>
<keyword evidence="4" id="KW-0520">NAD</keyword>
<dbReference type="InterPro" id="IPR027417">
    <property type="entry name" value="P-loop_NTPase"/>
</dbReference>
<dbReference type="PANTHER" id="PTHR11017:SF570">
    <property type="entry name" value="DISEASE RESISTANCE PROTEIN (TIR-NBS CLASS)-RELATED"/>
    <property type="match status" value="1"/>
</dbReference>
<keyword evidence="2" id="KW-0677">Repeat</keyword>
<organism evidence="6">
    <name type="scientific">Eucalyptus grandis</name>
    <name type="common">Flooded gum</name>
    <dbReference type="NCBI Taxonomy" id="71139"/>
    <lineage>
        <taxon>Eukaryota</taxon>
        <taxon>Viridiplantae</taxon>
        <taxon>Streptophyta</taxon>
        <taxon>Embryophyta</taxon>
        <taxon>Tracheophyta</taxon>
        <taxon>Spermatophyta</taxon>
        <taxon>Magnoliopsida</taxon>
        <taxon>eudicotyledons</taxon>
        <taxon>Gunneridae</taxon>
        <taxon>Pentapetalae</taxon>
        <taxon>rosids</taxon>
        <taxon>malvids</taxon>
        <taxon>Myrtales</taxon>
        <taxon>Myrtaceae</taxon>
        <taxon>Myrtoideae</taxon>
        <taxon>Eucalypteae</taxon>
        <taxon>Eucalyptus</taxon>
    </lineage>
</organism>
<dbReference type="InterPro" id="IPR044974">
    <property type="entry name" value="Disease_R_plants"/>
</dbReference>
<dbReference type="InParanoid" id="A0A059CLH5"/>
<dbReference type="Gene3D" id="3.40.50.300">
    <property type="entry name" value="P-loop containing nucleotide triphosphate hydrolases"/>
    <property type="match status" value="1"/>
</dbReference>
<dbReference type="OMA" id="EVIWIET"/>
<dbReference type="InterPro" id="IPR003593">
    <property type="entry name" value="AAA+_ATPase"/>
</dbReference>
<dbReference type="SUPFAM" id="SSF52200">
    <property type="entry name" value="Toll/Interleukin receptor TIR domain"/>
    <property type="match status" value="1"/>
</dbReference>
<dbReference type="EMBL" id="KK198755">
    <property type="protein sequence ID" value="KCW79084.1"/>
    <property type="molecule type" value="Genomic_DNA"/>
</dbReference>
<dbReference type="Gene3D" id="1.10.8.430">
    <property type="entry name" value="Helical domain of apoptotic protease-activating factors"/>
    <property type="match status" value="1"/>
</dbReference>
<proteinExistence type="predicted"/>
<dbReference type="InterPro" id="IPR036390">
    <property type="entry name" value="WH_DNA-bd_sf"/>
</dbReference>
<evidence type="ECO:0000256" key="1">
    <source>
        <dbReference type="ARBA" id="ARBA00022614"/>
    </source>
</evidence>
<dbReference type="Pfam" id="PF01582">
    <property type="entry name" value="TIR"/>
    <property type="match status" value="1"/>
</dbReference>
<dbReference type="Pfam" id="PF00931">
    <property type="entry name" value="NB-ARC"/>
    <property type="match status" value="1"/>
</dbReference>
<feature type="domain" description="TIR" evidence="5">
    <location>
        <begin position="24"/>
        <end position="165"/>
    </location>
</feature>
<dbReference type="GO" id="GO:0006952">
    <property type="term" value="P:defense response"/>
    <property type="evidence" value="ECO:0007669"/>
    <property type="project" value="UniProtKB-KW"/>
</dbReference>
<dbReference type="Gramene" id="KCW79084">
    <property type="protein sequence ID" value="KCW79084"/>
    <property type="gene ID" value="EUGRSUZ_C00525"/>
</dbReference>
<evidence type="ECO:0000256" key="4">
    <source>
        <dbReference type="ARBA" id="ARBA00023027"/>
    </source>
</evidence>
<dbReference type="PANTHER" id="PTHR11017">
    <property type="entry name" value="LEUCINE-RICH REPEAT-CONTAINING PROTEIN"/>
    <property type="match status" value="1"/>
</dbReference>
<dbReference type="InterPro" id="IPR058192">
    <property type="entry name" value="WHD_ROQ1-like"/>
</dbReference>
<dbReference type="PROSITE" id="PS50104">
    <property type="entry name" value="TIR"/>
    <property type="match status" value="1"/>
</dbReference>
<dbReference type="SUPFAM" id="SSF46785">
    <property type="entry name" value="Winged helix' DNA-binding domain"/>
    <property type="match status" value="1"/>
</dbReference>
<reference evidence="6" key="1">
    <citation type="submission" date="2013-07" db="EMBL/GenBank/DDBJ databases">
        <title>The genome of Eucalyptus grandis.</title>
        <authorList>
            <person name="Schmutz J."/>
            <person name="Hayes R."/>
            <person name="Myburg A."/>
            <person name="Tuskan G."/>
            <person name="Grattapaglia D."/>
            <person name="Rokhsar D.S."/>
        </authorList>
    </citation>
    <scope>NUCLEOTIDE SEQUENCE</scope>
    <source>
        <tissue evidence="6">Leaf extractions</tissue>
    </source>
</reference>
<name>A0A059CLH5_EUCGR</name>
<evidence type="ECO:0000259" key="5">
    <source>
        <dbReference type="PROSITE" id="PS50104"/>
    </source>
</evidence>
<dbReference type="InterPro" id="IPR000157">
    <property type="entry name" value="TIR_dom"/>
</dbReference>
<sequence length="529" mass="59955">MEERQFKRAKFAEASSSSSSETGNNYYVFLSFRGPDTRNGFVDHLYHTLRDVGLPFHSNFVFRDDEDLPFGEDIAANLLSAIEHSKISIPVISENYAASEWCLRELIQIMKCQKKGQKVFTVFYKVKPSEVRELKGAFGEAFRSNMPLFKDDVKEQGPEALREAAASRIFESDKFANGREAELIKELIRVIMCEQQHDFLLPLPGNFIGNDDRVAEVMKLANTDPSKTQIIGICGIGGIGKTTLAKNIYNKLAKKFECCSVLMDIRETINRNGMEHIQNQLISDISRNQGSCVPDSMRGIVNIRSSCEKKKVLIILDDVGHRDHLDKLIGGCNFGLGSRIIITCRDKALLKSEYKCYELEVMNDKHSMLLFSLYAFGAKQPPTELATLSRDIVATIGGLPLALEIIGSYLKGKRKDEVIWIETLEKLRKVPHTDVQEKLKISYNALEHNEKQMFLDIACFFIGYDKRFATYLWKDIQLHPNSGLARMIELSLIKYDDGGNLRMHDHLRDLGRAIAHPEGTQPWLVADYG</sequence>
<dbReference type="GO" id="GO:0007165">
    <property type="term" value="P:signal transduction"/>
    <property type="evidence" value="ECO:0007669"/>
    <property type="project" value="InterPro"/>
</dbReference>
<dbReference type="InterPro" id="IPR035897">
    <property type="entry name" value="Toll_tir_struct_dom_sf"/>
</dbReference>
<evidence type="ECO:0000256" key="3">
    <source>
        <dbReference type="ARBA" id="ARBA00022821"/>
    </source>
</evidence>